<evidence type="ECO:0000313" key="2">
    <source>
        <dbReference type="EMBL" id="KAG7398670.1"/>
    </source>
</evidence>
<organism evidence="2 3">
    <name type="scientific">Phytophthora boehmeriae</name>
    <dbReference type="NCBI Taxonomy" id="109152"/>
    <lineage>
        <taxon>Eukaryota</taxon>
        <taxon>Sar</taxon>
        <taxon>Stramenopiles</taxon>
        <taxon>Oomycota</taxon>
        <taxon>Peronosporomycetes</taxon>
        <taxon>Peronosporales</taxon>
        <taxon>Peronosporaceae</taxon>
        <taxon>Phytophthora</taxon>
    </lineage>
</organism>
<name>A0A8T1X4W6_9STRA</name>
<reference evidence="2" key="1">
    <citation type="submission" date="2021-02" db="EMBL/GenBank/DDBJ databases">
        <authorList>
            <person name="Palmer J.M."/>
        </authorList>
    </citation>
    <scope>NUCLEOTIDE SEQUENCE</scope>
    <source>
        <strain evidence="2">SCRP23</strain>
    </source>
</reference>
<dbReference type="EMBL" id="JAGDFL010000075">
    <property type="protein sequence ID" value="KAG7398670.1"/>
    <property type="molecule type" value="Genomic_DNA"/>
</dbReference>
<evidence type="ECO:0000256" key="1">
    <source>
        <dbReference type="SAM" id="Coils"/>
    </source>
</evidence>
<proteinExistence type="predicted"/>
<comment type="caution">
    <text evidence="2">The sequence shown here is derived from an EMBL/GenBank/DDBJ whole genome shotgun (WGS) entry which is preliminary data.</text>
</comment>
<keyword evidence="1" id="KW-0175">Coiled coil</keyword>
<protein>
    <recommendedName>
        <fullName evidence="4">BZIP domain-containing protein</fullName>
    </recommendedName>
</protein>
<sequence length="99" mass="12008">MNDPEFEDFRRRIQMQTASRRYRKRKKEEKRQQNLQIQGLQAELVRLQELETEYRQYQQRSVESLEEELAARTDEVNDLTAQVADAVKEELYWVLQTTS</sequence>
<dbReference type="OrthoDB" id="167433at2759"/>
<feature type="coiled-coil region" evidence="1">
    <location>
        <begin position="23"/>
        <end position="82"/>
    </location>
</feature>
<keyword evidence="3" id="KW-1185">Reference proteome</keyword>
<evidence type="ECO:0000313" key="3">
    <source>
        <dbReference type="Proteomes" id="UP000693981"/>
    </source>
</evidence>
<dbReference type="AlphaFoldDB" id="A0A8T1X4W6"/>
<accession>A0A8T1X4W6</accession>
<gene>
    <name evidence="2" type="ORF">PHYBOEH_010719</name>
</gene>
<evidence type="ECO:0008006" key="4">
    <source>
        <dbReference type="Google" id="ProtNLM"/>
    </source>
</evidence>
<dbReference type="Proteomes" id="UP000693981">
    <property type="component" value="Unassembled WGS sequence"/>
</dbReference>